<evidence type="ECO:0000259" key="7">
    <source>
        <dbReference type="Pfam" id="PF04082"/>
    </source>
</evidence>
<dbReference type="GO" id="GO:0006351">
    <property type="term" value="P:DNA-templated transcription"/>
    <property type="evidence" value="ECO:0007669"/>
    <property type="project" value="InterPro"/>
</dbReference>
<feature type="region of interest" description="Disordered" evidence="6">
    <location>
        <begin position="79"/>
        <end position="131"/>
    </location>
</feature>
<evidence type="ECO:0000313" key="9">
    <source>
        <dbReference type="Proteomes" id="UP001274830"/>
    </source>
</evidence>
<dbReference type="InterPro" id="IPR007219">
    <property type="entry name" value="XnlR_reg_dom"/>
</dbReference>
<dbReference type="EMBL" id="JAUTXT010000010">
    <property type="protein sequence ID" value="KAK3676389.1"/>
    <property type="molecule type" value="Genomic_DNA"/>
</dbReference>
<dbReference type="CDD" id="cd12148">
    <property type="entry name" value="fungal_TF_MHR"/>
    <property type="match status" value="1"/>
</dbReference>
<protein>
    <recommendedName>
        <fullName evidence="7">Xylanolytic transcriptional activator regulatory domain-containing protein</fullName>
    </recommendedName>
</protein>
<feature type="domain" description="Xylanolytic transcriptional activator regulatory" evidence="7">
    <location>
        <begin position="201"/>
        <end position="398"/>
    </location>
</feature>
<keyword evidence="4" id="KW-0804">Transcription</keyword>
<feature type="compositionally biased region" description="Polar residues" evidence="6">
    <location>
        <begin position="79"/>
        <end position="106"/>
    </location>
</feature>
<reference evidence="8" key="1">
    <citation type="submission" date="2023-07" db="EMBL/GenBank/DDBJ databases">
        <title>Black Yeasts Isolated from many extreme environments.</title>
        <authorList>
            <person name="Coleine C."/>
            <person name="Stajich J.E."/>
            <person name="Selbmann L."/>
        </authorList>
    </citation>
    <scope>NUCLEOTIDE SEQUENCE</scope>
    <source>
        <strain evidence="8">CCFEE 5485</strain>
    </source>
</reference>
<gene>
    <name evidence="8" type="ORF">LTR78_003665</name>
</gene>
<keyword evidence="3" id="KW-0805">Transcription regulation</keyword>
<evidence type="ECO:0000256" key="2">
    <source>
        <dbReference type="ARBA" id="ARBA00022833"/>
    </source>
</evidence>
<keyword evidence="1" id="KW-0479">Metal-binding</keyword>
<keyword evidence="2" id="KW-0862">Zinc</keyword>
<dbReference type="AlphaFoldDB" id="A0AAE0WQY3"/>
<evidence type="ECO:0000256" key="5">
    <source>
        <dbReference type="ARBA" id="ARBA00023242"/>
    </source>
</evidence>
<keyword evidence="5" id="KW-0539">Nucleus</keyword>
<sequence>MGRRAQDASIEAFPVTTLQMAPLLLERGRTGFDAEYWDPAILSTTNWLDALWDSSLDAEAAIESFVVPPGNAALSYIQVPSASTPHGGPSITSGETGTSPATQEEQTPGEYYVDGQPARLPRTKRRRMTSSVEDSLPGELLSLQWQPQDSWAQTDGIELSDQDYASVTATFEQLCTAGIAGKPAFRGEVPSKRLLTYLLVAYWDGFDTILPVVHRTSTLRQMDVYTTLALCAVGAAHADAPLHVVLSMHEFLSRAMEQLAIYNISTPMQASTVHARLILYMLDAYLPGDAGGSAARLRPSIRSIYQDAEQGYQSCVRSCATHMLSWELWLQKEQWLRLAHAAWLLDSMHTSHIQKDPVFSLQSNGLPLPCHESFWQAASADRWKATYKQPASSPSLLQALQGLYVEKRLPQETGEFARVLVIHGLHHRLWEVERYLSNPLSSWEPTATRQASANILPKEPIWLPAVPMYAKWQNSTCDALDVLHWQANATIMQASGLEHPTVLHLHFARVVLLAPCEHIVRFARTLAHLNEPALGTSADGDQRLVRRWAVQHQYKARLAAVHAGVVLWHVRRYSADAFYEAPCVALATLTLWAFGTFADRRAPQRASRRQSLTPTTRLNTHALGALGESSKEVEAPCDIILLDRPTDDELVQQFIRDGHAMQPHIGGVGDLYASTGPRRVLVQGSKLLGSLKRWGVAAEWRELLDCLAGTLQMQ</sequence>
<proteinExistence type="predicted"/>
<evidence type="ECO:0000256" key="6">
    <source>
        <dbReference type="SAM" id="MobiDB-lite"/>
    </source>
</evidence>
<evidence type="ECO:0000256" key="3">
    <source>
        <dbReference type="ARBA" id="ARBA00023015"/>
    </source>
</evidence>
<dbReference type="GO" id="GO:0008270">
    <property type="term" value="F:zinc ion binding"/>
    <property type="evidence" value="ECO:0007669"/>
    <property type="project" value="InterPro"/>
</dbReference>
<comment type="caution">
    <text evidence="8">The sequence shown here is derived from an EMBL/GenBank/DDBJ whole genome shotgun (WGS) entry which is preliminary data.</text>
</comment>
<accession>A0AAE0WQY3</accession>
<organism evidence="8 9">
    <name type="scientific">Recurvomyces mirabilis</name>
    <dbReference type="NCBI Taxonomy" id="574656"/>
    <lineage>
        <taxon>Eukaryota</taxon>
        <taxon>Fungi</taxon>
        <taxon>Dikarya</taxon>
        <taxon>Ascomycota</taxon>
        <taxon>Pezizomycotina</taxon>
        <taxon>Dothideomycetes</taxon>
        <taxon>Dothideomycetidae</taxon>
        <taxon>Mycosphaerellales</taxon>
        <taxon>Teratosphaeriaceae</taxon>
        <taxon>Recurvomyces</taxon>
    </lineage>
</organism>
<evidence type="ECO:0000313" key="8">
    <source>
        <dbReference type="EMBL" id="KAK3676389.1"/>
    </source>
</evidence>
<name>A0AAE0WQY3_9PEZI</name>
<dbReference type="GO" id="GO:0003677">
    <property type="term" value="F:DNA binding"/>
    <property type="evidence" value="ECO:0007669"/>
    <property type="project" value="InterPro"/>
</dbReference>
<evidence type="ECO:0000256" key="4">
    <source>
        <dbReference type="ARBA" id="ARBA00023163"/>
    </source>
</evidence>
<evidence type="ECO:0000256" key="1">
    <source>
        <dbReference type="ARBA" id="ARBA00022723"/>
    </source>
</evidence>
<dbReference type="PANTHER" id="PTHR47660">
    <property type="entry name" value="TRANSCRIPTION FACTOR WITH C2H2 AND ZN(2)-CYS(6) DNA BINDING DOMAIN (EUROFUNG)-RELATED-RELATED"/>
    <property type="match status" value="1"/>
</dbReference>
<dbReference type="Pfam" id="PF04082">
    <property type="entry name" value="Fungal_trans"/>
    <property type="match status" value="1"/>
</dbReference>
<dbReference type="Proteomes" id="UP001274830">
    <property type="component" value="Unassembled WGS sequence"/>
</dbReference>
<dbReference type="PANTHER" id="PTHR47660:SF7">
    <property type="entry name" value="TRANSCRIPTION FACTOR WITH C2H2 AND ZN(2)-CYS(6) DNA BINDING DOMAIN (EUROFUNG)"/>
    <property type="match status" value="1"/>
</dbReference>
<keyword evidence="9" id="KW-1185">Reference proteome</keyword>